<feature type="transmembrane region" description="Helical" evidence="1">
    <location>
        <begin position="15"/>
        <end position="34"/>
    </location>
</feature>
<dbReference type="Pfam" id="PF02308">
    <property type="entry name" value="MgtC"/>
    <property type="match status" value="1"/>
</dbReference>
<proteinExistence type="predicted"/>
<feature type="transmembrane region" description="Helical" evidence="1">
    <location>
        <begin position="213"/>
        <end position="233"/>
    </location>
</feature>
<feature type="domain" description="MgtC/SapB/SrpB/YhiD N-terminal" evidence="2">
    <location>
        <begin position="18"/>
        <end position="142"/>
    </location>
</feature>
<keyword evidence="1" id="KW-1133">Transmembrane helix</keyword>
<evidence type="ECO:0000259" key="2">
    <source>
        <dbReference type="Pfam" id="PF02308"/>
    </source>
</evidence>
<keyword evidence="1" id="KW-0812">Transmembrane</keyword>
<feature type="transmembrane region" description="Helical" evidence="1">
    <location>
        <begin position="377"/>
        <end position="398"/>
    </location>
</feature>
<keyword evidence="5" id="KW-1185">Reference proteome</keyword>
<feature type="transmembrane region" description="Helical" evidence="1">
    <location>
        <begin position="46"/>
        <end position="65"/>
    </location>
</feature>
<dbReference type="PANTHER" id="PTHR39084">
    <property type="entry name" value="MEMBRANE PROTEIN-RELATED"/>
    <property type="match status" value="1"/>
</dbReference>
<evidence type="ECO:0000313" key="5">
    <source>
        <dbReference type="Proteomes" id="UP000588806"/>
    </source>
</evidence>
<dbReference type="RefSeq" id="WP_171701453.1">
    <property type="nucleotide sequence ID" value="NZ_JABFHI010000001.1"/>
</dbReference>
<dbReference type="InterPro" id="IPR025105">
    <property type="entry name" value="DUF4010"/>
</dbReference>
<feature type="transmembrane region" description="Helical" evidence="1">
    <location>
        <begin position="186"/>
        <end position="207"/>
    </location>
</feature>
<gene>
    <name evidence="4" type="ORF">HLB35_03210</name>
</gene>
<dbReference type="AlphaFoldDB" id="A0A7Y3TVG6"/>
<dbReference type="PANTHER" id="PTHR39084:SF1">
    <property type="entry name" value="DUF4010 DOMAIN-CONTAINING PROTEIN"/>
    <property type="match status" value="1"/>
</dbReference>
<feature type="transmembrane region" description="Helical" evidence="1">
    <location>
        <begin position="316"/>
        <end position="337"/>
    </location>
</feature>
<keyword evidence="1" id="KW-0472">Membrane</keyword>
<feature type="transmembrane region" description="Helical" evidence="1">
    <location>
        <begin position="276"/>
        <end position="295"/>
    </location>
</feature>
<dbReference type="Proteomes" id="UP000588806">
    <property type="component" value="Unassembled WGS sequence"/>
</dbReference>
<dbReference type="EMBL" id="JABFHI010000001">
    <property type="protein sequence ID" value="NOG31016.1"/>
    <property type="molecule type" value="Genomic_DNA"/>
</dbReference>
<feature type="transmembrane region" description="Helical" evidence="1">
    <location>
        <begin position="343"/>
        <end position="365"/>
    </location>
</feature>
<feature type="domain" description="DUF4010" evidence="3">
    <location>
        <begin position="191"/>
        <end position="400"/>
    </location>
</feature>
<dbReference type="InterPro" id="IPR049177">
    <property type="entry name" value="MgtC_SapB_SrpB_YhiD_N"/>
</dbReference>
<dbReference type="Pfam" id="PF13194">
    <property type="entry name" value="DUF4010"/>
    <property type="match status" value="1"/>
</dbReference>
<protein>
    <submittedName>
        <fullName evidence="4">MgtC/SapB family protein</fullName>
    </submittedName>
</protein>
<organism evidence="4 5">
    <name type="scientific">Vreelandella azerica</name>
    <dbReference type="NCBI Taxonomy" id="2732867"/>
    <lineage>
        <taxon>Bacteria</taxon>
        <taxon>Pseudomonadati</taxon>
        <taxon>Pseudomonadota</taxon>
        <taxon>Gammaproteobacteria</taxon>
        <taxon>Oceanospirillales</taxon>
        <taxon>Halomonadaceae</taxon>
        <taxon>Vreelandella</taxon>
    </lineage>
</organism>
<feature type="transmembrane region" description="Helical" evidence="1">
    <location>
        <begin position="404"/>
        <end position="425"/>
    </location>
</feature>
<reference evidence="4 5" key="1">
    <citation type="submission" date="2020-05" db="EMBL/GenBank/DDBJ databases">
        <authorList>
            <person name="Ruan W."/>
            <person name="Jeon C.O."/>
            <person name="Chun B.H."/>
        </authorList>
    </citation>
    <scope>NUCLEOTIDE SEQUENCE [LARGE SCALE GENOMIC DNA]</scope>
    <source>
        <strain evidence="4 5">TBZ9</strain>
    </source>
</reference>
<name>A0A7Y3TVG6_9GAMM</name>
<sequence>MDEVTNQFMANNQTTIDLAVALMLGAIIGLERGWGAKRQASGERIAGIRTYALIGLLGGVAALLAVEVTEWTFPVLLVSVVGFALVAFHERLTHIRNFSITGAISMVLTFCYGAIAVAIDPAIATAAAVVTALILDNKQEIHGLVDKLQEHELDAALKLLAISVVMLPLLPSQDLGPGDVLNPREIWWMVVLIASVSFVGYFAIRLAGTRKGILFTSLFAGLSSSTALTLHYARQSRLSPDINPQFACGILIACGTMFPRILIYCALISPALLPSLVWPVVVMTLLLYVPALIIWKRYAGRLNVSRPELTQNPLDLKPALLFGILLVGILLLGEFLQSWLGELGIYMLAATSGIADVDAITLSLTRMSQESLAQQTAVLGIVIAAATNNLVKSGIAWAVGQRALGIKVAGPMLMSMAAGLTVAWLQGSGS</sequence>
<reference evidence="4 5" key="2">
    <citation type="submission" date="2020-06" db="EMBL/GenBank/DDBJ databases">
        <title>Halomonas songnenensis sp. nov., a moderately halophilic bacterium isolated from saline and alkaline soils.</title>
        <authorList>
            <person name="Jiang J."/>
            <person name="Pan Y."/>
        </authorList>
    </citation>
    <scope>NUCLEOTIDE SEQUENCE [LARGE SCALE GENOMIC DNA]</scope>
    <source>
        <strain evidence="4 5">TBZ9</strain>
    </source>
</reference>
<feature type="transmembrane region" description="Helical" evidence="1">
    <location>
        <begin position="245"/>
        <end position="270"/>
    </location>
</feature>
<feature type="transmembrane region" description="Helical" evidence="1">
    <location>
        <begin position="71"/>
        <end position="89"/>
    </location>
</feature>
<comment type="caution">
    <text evidence="4">The sequence shown here is derived from an EMBL/GenBank/DDBJ whole genome shotgun (WGS) entry which is preliminary data.</text>
</comment>
<evidence type="ECO:0000256" key="1">
    <source>
        <dbReference type="SAM" id="Phobius"/>
    </source>
</evidence>
<accession>A0A7Y3TVG6</accession>
<evidence type="ECO:0000259" key="3">
    <source>
        <dbReference type="Pfam" id="PF13194"/>
    </source>
</evidence>
<evidence type="ECO:0000313" key="4">
    <source>
        <dbReference type="EMBL" id="NOG31016.1"/>
    </source>
</evidence>